<organism evidence="2 3">
    <name type="scientific">Brassica rapa subsp. trilocularis</name>
    <dbReference type="NCBI Taxonomy" id="1813537"/>
    <lineage>
        <taxon>Eukaryota</taxon>
        <taxon>Viridiplantae</taxon>
        <taxon>Streptophyta</taxon>
        <taxon>Embryophyta</taxon>
        <taxon>Tracheophyta</taxon>
        <taxon>Spermatophyta</taxon>
        <taxon>Magnoliopsida</taxon>
        <taxon>eudicotyledons</taxon>
        <taxon>Gunneridae</taxon>
        <taxon>Pentapetalae</taxon>
        <taxon>rosids</taxon>
        <taxon>malvids</taxon>
        <taxon>Brassicales</taxon>
        <taxon>Brassicaceae</taxon>
        <taxon>Brassiceae</taxon>
        <taxon>Brassica</taxon>
    </lineage>
</organism>
<reference evidence="2 3" key="1">
    <citation type="submission" date="2021-03" db="EMBL/GenBank/DDBJ databases">
        <authorList>
            <person name="King G.J."/>
            <person name="Bancroft I."/>
            <person name="Baten A."/>
            <person name="Bloomfield J."/>
            <person name="Borpatragohain P."/>
            <person name="He Z."/>
            <person name="Irish N."/>
            <person name="Irwin J."/>
            <person name="Liu K."/>
            <person name="Mauleon R.P."/>
            <person name="Moore J."/>
            <person name="Morris R."/>
            <person name="Ostergaard L."/>
            <person name="Wang B."/>
            <person name="Wells R."/>
        </authorList>
    </citation>
    <scope>NUCLEOTIDE SEQUENCE [LARGE SCALE GENOMIC DNA]</scope>
    <source>
        <strain evidence="2">R-o-18</strain>
        <tissue evidence="2">Leaf</tissue>
    </source>
</reference>
<protein>
    <submittedName>
        <fullName evidence="2">Uncharacterized protein</fullName>
    </submittedName>
</protein>
<evidence type="ECO:0000313" key="3">
    <source>
        <dbReference type="Proteomes" id="UP000823674"/>
    </source>
</evidence>
<name>A0ABQ7KT55_BRACM</name>
<keyword evidence="1" id="KW-0472">Membrane</keyword>
<keyword evidence="1" id="KW-1133">Transmembrane helix</keyword>
<keyword evidence="3" id="KW-1185">Reference proteome</keyword>
<keyword evidence="1" id="KW-0812">Transmembrane</keyword>
<sequence>MFWDSGFFNVGKCRVLLCGELSSPVGELSGVPTSWCELGDARGSWRTRPVFLSSFLIQNWVFVVEWTSGNWGLVLAAVVSVPSFASPAMVISVLIGLLGYVSFGCLSFGSFPVSVGEVLGKASSSWCLGELLSLIVERLCIQGAWTEQWFPLSRFEVPGFWSYRLAASSSDKCGLGAEVEGAGWRAIGSSGTSRPLTFTLRPSVGFSRRFLWAFGSGAISFCRQLVYEYR</sequence>
<feature type="transmembrane region" description="Helical" evidence="1">
    <location>
        <begin position="73"/>
        <end position="101"/>
    </location>
</feature>
<gene>
    <name evidence="2" type="primary">A10g507200.1_BraROA</name>
    <name evidence="2" type="ORF">IGI04_042059</name>
</gene>
<accession>A0ABQ7KT55</accession>
<comment type="caution">
    <text evidence="2">The sequence shown here is derived from an EMBL/GenBank/DDBJ whole genome shotgun (WGS) entry which is preliminary data.</text>
</comment>
<evidence type="ECO:0000256" key="1">
    <source>
        <dbReference type="SAM" id="Phobius"/>
    </source>
</evidence>
<dbReference type="EMBL" id="JADBGQ010000010">
    <property type="protein sequence ID" value="KAG5377463.1"/>
    <property type="molecule type" value="Genomic_DNA"/>
</dbReference>
<evidence type="ECO:0000313" key="2">
    <source>
        <dbReference type="EMBL" id="KAG5377463.1"/>
    </source>
</evidence>
<proteinExistence type="predicted"/>
<dbReference type="Proteomes" id="UP000823674">
    <property type="component" value="Chromosome A10"/>
</dbReference>